<protein>
    <submittedName>
        <fullName evidence="1">Uncharacterized protein</fullName>
    </submittedName>
</protein>
<proteinExistence type="predicted"/>
<comment type="caution">
    <text evidence="1">The sequence shown here is derived from an EMBL/GenBank/DDBJ whole genome shotgun (WGS) entry which is preliminary data.</text>
</comment>
<dbReference type="Proteomes" id="UP001146120">
    <property type="component" value="Unassembled WGS sequence"/>
</dbReference>
<keyword evidence="2" id="KW-1185">Reference proteome</keyword>
<gene>
    <name evidence="1" type="ORF">N0F65_006148</name>
</gene>
<dbReference type="EMBL" id="DAKRPA010000056">
    <property type="protein sequence ID" value="DBA00948.1"/>
    <property type="molecule type" value="Genomic_DNA"/>
</dbReference>
<evidence type="ECO:0000313" key="2">
    <source>
        <dbReference type="Proteomes" id="UP001146120"/>
    </source>
</evidence>
<organism evidence="1 2">
    <name type="scientific">Lagenidium giganteum</name>
    <dbReference type="NCBI Taxonomy" id="4803"/>
    <lineage>
        <taxon>Eukaryota</taxon>
        <taxon>Sar</taxon>
        <taxon>Stramenopiles</taxon>
        <taxon>Oomycota</taxon>
        <taxon>Peronosporomycetes</taxon>
        <taxon>Pythiales</taxon>
        <taxon>Pythiaceae</taxon>
    </lineage>
</organism>
<reference evidence="1" key="1">
    <citation type="submission" date="2022-11" db="EMBL/GenBank/DDBJ databases">
        <authorList>
            <person name="Morgan W.R."/>
            <person name="Tartar A."/>
        </authorList>
    </citation>
    <scope>NUCLEOTIDE SEQUENCE</scope>
    <source>
        <strain evidence="1">ARSEF 373</strain>
    </source>
</reference>
<accession>A0AAV2Z6I2</accession>
<evidence type="ECO:0000313" key="1">
    <source>
        <dbReference type="EMBL" id="DBA00948.1"/>
    </source>
</evidence>
<reference evidence="1" key="2">
    <citation type="journal article" date="2023" name="Microbiol Resour">
        <title>Decontamination and Annotation of the Draft Genome Sequence of the Oomycete Lagenidium giganteum ARSEF 373.</title>
        <authorList>
            <person name="Morgan W.R."/>
            <person name="Tartar A."/>
        </authorList>
    </citation>
    <scope>NUCLEOTIDE SEQUENCE</scope>
    <source>
        <strain evidence="1">ARSEF 373</strain>
    </source>
</reference>
<dbReference type="AlphaFoldDB" id="A0AAV2Z6I2"/>
<name>A0AAV2Z6I2_9STRA</name>
<sequence>MFAKLLTYLIEVASMLKTPPRFLCWCYVCGDIEARPSTYIDIVRWSGIRHLIWSCVSYWKGMKC</sequence>